<sequence>MPVQDSTERPVRRKLRLKTKLALIAALLAALAVSFVLGAVLTHRDAAPVITSELLGQQLSSIRELSTVEYHYTNMGKFENQVDFYGWKVPFTTKSFIVAYDGLIKAGVDLSDVEIQVQGEKISISLPAPAILSHEIDEESIEVFDQTHNIFNPIEITDYTGFTADQKSALENKAIENGLLTAAAQRAEEAVEGLLSALPGLDGYTVSVEVAPQA</sequence>
<dbReference type="InterPro" id="IPR025324">
    <property type="entry name" value="DUF4230"/>
</dbReference>
<gene>
    <name evidence="1" type="ORF">H8S34_05550</name>
</gene>
<proteinExistence type="predicted"/>
<evidence type="ECO:0000313" key="1">
    <source>
        <dbReference type="EMBL" id="MBC5730298.1"/>
    </source>
</evidence>
<evidence type="ECO:0000313" key="2">
    <source>
        <dbReference type="Proteomes" id="UP000660021"/>
    </source>
</evidence>
<reference evidence="1 2" key="1">
    <citation type="submission" date="2020-08" db="EMBL/GenBank/DDBJ databases">
        <title>Genome public.</title>
        <authorList>
            <person name="Liu C."/>
            <person name="Sun Q."/>
        </authorList>
    </citation>
    <scope>NUCLEOTIDE SEQUENCE [LARGE SCALE GENOMIC DNA]</scope>
    <source>
        <strain evidence="1 2">New-38</strain>
    </source>
</reference>
<dbReference type="Pfam" id="PF14014">
    <property type="entry name" value="DUF4230"/>
    <property type="match status" value="1"/>
</dbReference>
<name>A0ABR7HS09_9FIRM</name>
<dbReference type="EMBL" id="JACOPR010000003">
    <property type="protein sequence ID" value="MBC5730298.1"/>
    <property type="molecule type" value="Genomic_DNA"/>
</dbReference>
<comment type="caution">
    <text evidence="1">The sequence shown here is derived from an EMBL/GenBank/DDBJ whole genome shotgun (WGS) entry which is preliminary data.</text>
</comment>
<accession>A0ABR7HS09</accession>
<keyword evidence="2" id="KW-1185">Reference proteome</keyword>
<dbReference type="Proteomes" id="UP000660021">
    <property type="component" value="Unassembled WGS sequence"/>
</dbReference>
<organism evidence="1 2">
    <name type="scientific">Pseudoflavonifractor hominis</name>
    <dbReference type="NCBI Taxonomy" id="2763059"/>
    <lineage>
        <taxon>Bacteria</taxon>
        <taxon>Bacillati</taxon>
        <taxon>Bacillota</taxon>
        <taxon>Clostridia</taxon>
        <taxon>Eubacteriales</taxon>
        <taxon>Oscillospiraceae</taxon>
        <taxon>Pseudoflavonifractor</taxon>
    </lineage>
</organism>
<dbReference type="RefSeq" id="WP_180956692.1">
    <property type="nucleotide sequence ID" value="NZ_JACOPR010000003.1"/>
</dbReference>
<protein>
    <submittedName>
        <fullName evidence="1">DUF4230 domain-containing protein</fullName>
    </submittedName>
</protein>